<feature type="compositionally biased region" description="Low complexity" evidence="1">
    <location>
        <begin position="77"/>
        <end position="91"/>
    </location>
</feature>
<name>A0A284QS80_ARMOS</name>
<evidence type="ECO:0000256" key="1">
    <source>
        <dbReference type="SAM" id="MobiDB-lite"/>
    </source>
</evidence>
<evidence type="ECO:0000313" key="3">
    <source>
        <dbReference type="Proteomes" id="UP000219338"/>
    </source>
</evidence>
<proteinExistence type="predicted"/>
<protein>
    <submittedName>
        <fullName evidence="2">Uncharacterized protein</fullName>
    </submittedName>
</protein>
<dbReference type="Proteomes" id="UP000219338">
    <property type="component" value="Unassembled WGS sequence"/>
</dbReference>
<keyword evidence="3" id="KW-1185">Reference proteome</keyword>
<evidence type="ECO:0000313" key="2">
    <source>
        <dbReference type="EMBL" id="SJK99330.1"/>
    </source>
</evidence>
<reference evidence="3" key="1">
    <citation type="journal article" date="2017" name="Nat. Ecol. Evol.">
        <title>Genome expansion and lineage-specific genetic innovations in the forest pathogenic fungi Armillaria.</title>
        <authorList>
            <person name="Sipos G."/>
            <person name="Prasanna A.N."/>
            <person name="Walter M.C."/>
            <person name="O'Connor E."/>
            <person name="Balint B."/>
            <person name="Krizsan K."/>
            <person name="Kiss B."/>
            <person name="Hess J."/>
            <person name="Varga T."/>
            <person name="Slot J."/>
            <person name="Riley R."/>
            <person name="Boka B."/>
            <person name="Rigling D."/>
            <person name="Barry K."/>
            <person name="Lee J."/>
            <person name="Mihaltcheva S."/>
            <person name="LaButti K."/>
            <person name="Lipzen A."/>
            <person name="Waldron R."/>
            <person name="Moloney N.M."/>
            <person name="Sperisen C."/>
            <person name="Kredics L."/>
            <person name="Vagvoelgyi C."/>
            <person name="Patrignani A."/>
            <person name="Fitzpatrick D."/>
            <person name="Nagy I."/>
            <person name="Doyle S."/>
            <person name="Anderson J.B."/>
            <person name="Grigoriev I.V."/>
            <person name="Gueldener U."/>
            <person name="Muensterkoetter M."/>
            <person name="Nagy L.G."/>
        </authorList>
    </citation>
    <scope>NUCLEOTIDE SEQUENCE [LARGE SCALE GENOMIC DNA]</scope>
    <source>
        <strain evidence="3">C18/9</strain>
    </source>
</reference>
<accession>A0A284QS80</accession>
<feature type="region of interest" description="Disordered" evidence="1">
    <location>
        <begin position="62"/>
        <end position="91"/>
    </location>
</feature>
<gene>
    <name evidence="2" type="ORF">ARMOST_02623</name>
</gene>
<organism evidence="2 3">
    <name type="scientific">Armillaria ostoyae</name>
    <name type="common">Armillaria root rot fungus</name>
    <dbReference type="NCBI Taxonomy" id="47428"/>
    <lineage>
        <taxon>Eukaryota</taxon>
        <taxon>Fungi</taxon>
        <taxon>Dikarya</taxon>
        <taxon>Basidiomycota</taxon>
        <taxon>Agaricomycotina</taxon>
        <taxon>Agaricomycetes</taxon>
        <taxon>Agaricomycetidae</taxon>
        <taxon>Agaricales</taxon>
        <taxon>Marasmiineae</taxon>
        <taxon>Physalacriaceae</taxon>
        <taxon>Armillaria</taxon>
    </lineage>
</organism>
<sequence length="91" mass="9846">MQSSIFQHLRAISTSVRGCSSKFAVLSLLHCLSRTEYWPACRCQDKDTSLVDLRLTLVEDPAEAEGDSSEAQCDWCGGQTSSSGGSSKLSK</sequence>
<dbReference type="AlphaFoldDB" id="A0A284QS80"/>
<dbReference type="EMBL" id="FUEG01000002">
    <property type="protein sequence ID" value="SJK99330.1"/>
    <property type="molecule type" value="Genomic_DNA"/>
</dbReference>